<dbReference type="RefSeq" id="WP_120767863.1">
    <property type="nucleotide sequence ID" value="NZ_CP033169.1"/>
</dbReference>
<reference evidence="1 2" key="1">
    <citation type="submission" date="2018-10" db="EMBL/GenBank/DDBJ databases">
        <authorList>
            <person name="Zhang X."/>
        </authorList>
    </citation>
    <scope>NUCLEOTIDE SEQUENCE [LARGE SCALE GENOMIC DNA]</scope>
    <source>
        <strain evidence="1 2">SK-G1</strain>
    </source>
</reference>
<organism evidence="1 2">
    <name type="scientific">Biomaibacter acetigenes</name>
    <dbReference type="NCBI Taxonomy" id="2316383"/>
    <lineage>
        <taxon>Bacteria</taxon>
        <taxon>Bacillati</taxon>
        <taxon>Bacillota</taxon>
        <taxon>Clostridia</taxon>
        <taxon>Thermosediminibacterales</taxon>
        <taxon>Tepidanaerobacteraceae</taxon>
        <taxon>Biomaibacter</taxon>
    </lineage>
</organism>
<dbReference type="KEGG" id="bacg:D2962_10235"/>
<sequence>MKTIYVCVGSSCHLKGSYDIIRALEKLIKQNHLENEVELKAEFCFGNCTKPVSVKIDDKGPYSVDKDRVEDFFRQNILGDN</sequence>
<dbReference type="SUPFAM" id="SSF52833">
    <property type="entry name" value="Thioredoxin-like"/>
    <property type="match status" value="1"/>
</dbReference>
<dbReference type="Gene3D" id="3.40.30.10">
    <property type="entry name" value="Glutaredoxin"/>
    <property type="match status" value="1"/>
</dbReference>
<dbReference type="EMBL" id="CP033169">
    <property type="protein sequence ID" value="AYO32259.1"/>
    <property type="molecule type" value="Genomic_DNA"/>
</dbReference>
<protein>
    <submittedName>
        <fullName evidence="1">(2Fe-2S) ferredoxin domain-containing protein</fullName>
    </submittedName>
</protein>
<accession>A0A3G2RA66</accession>
<keyword evidence="2" id="KW-1185">Reference proteome</keyword>
<dbReference type="InterPro" id="IPR036249">
    <property type="entry name" value="Thioredoxin-like_sf"/>
</dbReference>
<dbReference type="AlphaFoldDB" id="A0A3G2RA66"/>
<proteinExistence type="predicted"/>
<dbReference type="CDD" id="cd02980">
    <property type="entry name" value="TRX_Fd_family"/>
    <property type="match status" value="1"/>
</dbReference>
<gene>
    <name evidence="1" type="ORF">D2962_10235</name>
</gene>
<evidence type="ECO:0000313" key="1">
    <source>
        <dbReference type="EMBL" id="AYO32259.1"/>
    </source>
</evidence>
<dbReference type="Pfam" id="PF01257">
    <property type="entry name" value="2Fe-2S_thioredx"/>
    <property type="match status" value="1"/>
</dbReference>
<dbReference type="Proteomes" id="UP000280960">
    <property type="component" value="Chromosome"/>
</dbReference>
<name>A0A3G2RA66_9FIRM</name>
<evidence type="ECO:0000313" key="2">
    <source>
        <dbReference type="Proteomes" id="UP000280960"/>
    </source>
</evidence>